<accession>L8H8P2</accession>
<protein>
    <submittedName>
        <fullName evidence="3">DHFRcoamplified protein</fullName>
    </submittedName>
</protein>
<reference evidence="3 4" key="1">
    <citation type="journal article" date="2013" name="Genome Biol.">
        <title>Genome of Acanthamoeba castellanii highlights extensive lateral gene transfer and early evolution of tyrosine kinase signaling.</title>
        <authorList>
            <person name="Clarke M."/>
            <person name="Lohan A.J."/>
            <person name="Liu B."/>
            <person name="Lagkouvardos I."/>
            <person name="Roy S."/>
            <person name="Zafar N."/>
            <person name="Bertelli C."/>
            <person name="Schilde C."/>
            <person name="Kianianmomeni A."/>
            <person name="Burglin T.R."/>
            <person name="Frech C."/>
            <person name="Turcotte B."/>
            <person name="Kopec K.O."/>
            <person name="Synnott J.M."/>
            <person name="Choo C."/>
            <person name="Paponov I."/>
            <person name="Finkler A."/>
            <person name="Soon Heng Tan C."/>
            <person name="Hutchins A.P."/>
            <person name="Weinmeier T."/>
            <person name="Rattei T."/>
            <person name="Chu J.S."/>
            <person name="Gimenez G."/>
            <person name="Irimia M."/>
            <person name="Rigden D.J."/>
            <person name="Fitzpatrick D.A."/>
            <person name="Lorenzo-Morales J."/>
            <person name="Bateman A."/>
            <person name="Chiu C.H."/>
            <person name="Tang P."/>
            <person name="Hegemann P."/>
            <person name="Fromm H."/>
            <person name="Raoult D."/>
            <person name="Greub G."/>
            <person name="Miranda-Saavedra D."/>
            <person name="Chen N."/>
            <person name="Nash P."/>
            <person name="Ginger M.L."/>
            <person name="Horn M."/>
            <person name="Schaap P."/>
            <person name="Caler L."/>
            <person name="Loftus B."/>
        </authorList>
    </citation>
    <scope>NUCLEOTIDE SEQUENCE [LARGE SCALE GENOMIC DNA]</scope>
    <source>
        <strain evidence="3 4">Neff</strain>
    </source>
</reference>
<dbReference type="GeneID" id="14921954"/>
<dbReference type="AlphaFoldDB" id="L8H8P2"/>
<evidence type="ECO:0000256" key="1">
    <source>
        <dbReference type="ARBA" id="ARBA00044953"/>
    </source>
</evidence>
<comment type="similarity">
    <text evidence="1">Belongs to the menorin family.</text>
</comment>
<evidence type="ECO:0000313" key="3">
    <source>
        <dbReference type="EMBL" id="ELR21078.1"/>
    </source>
</evidence>
<dbReference type="EMBL" id="KB007908">
    <property type="protein sequence ID" value="ELR21078.1"/>
    <property type="molecule type" value="Genomic_DNA"/>
</dbReference>
<keyword evidence="4" id="KW-1185">Reference proteome</keyword>
<name>L8H8P2_ACACF</name>
<dbReference type="KEGG" id="acan:ACA1_282430"/>
<dbReference type="PANTHER" id="PTHR21184">
    <property type="entry name" value="MENORIN (DENDRITIC BRANCHING PROTEIN)"/>
    <property type="match status" value="1"/>
</dbReference>
<sequence length="257" mass="27903">MQPAREVGWAHAANDRLQLRDALGDDRISMIEADVMFRSGNEDAAAAKGAGVPVMAHPPSIPPDAMPFEAWFDLILEHNRSVAAAADGEGTKKTKGVKLDFKSFAAVAPCLAVLVRGPFGFPVWLNADVLPGPASAAGRGVVLGWTTGYPTNERDMAGYTADMIDAMLALVDAHVREGTHVTFPLQLWYAHRSWPQVERLLARQSCDDGRQKLVSSTITLWGEEVASIRQWVEATAHYLDDRIYVDLVPAAATTARV</sequence>
<dbReference type="PANTHER" id="PTHR21184:SF6">
    <property type="entry name" value="CONSERVED PLASMA MEMBRANE PROTEIN"/>
    <property type="match status" value="1"/>
</dbReference>
<dbReference type="OMA" id="GFTLWWA"/>
<evidence type="ECO:0000313" key="4">
    <source>
        <dbReference type="Proteomes" id="UP000011083"/>
    </source>
</evidence>
<proteinExistence type="inferred from homology"/>
<feature type="domain" description="Menorin-like" evidence="2">
    <location>
        <begin position="142"/>
        <end position="248"/>
    </location>
</feature>
<feature type="domain" description="Menorin-like" evidence="2">
    <location>
        <begin position="6"/>
        <end position="137"/>
    </location>
</feature>
<dbReference type="OrthoDB" id="413402at2759"/>
<dbReference type="GO" id="GO:0005615">
    <property type="term" value="C:extracellular space"/>
    <property type="evidence" value="ECO:0007669"/>
    <property type="project" value="TreeGrafter"/>
</dbReference>
<dbReference type="RefSeq" id="XP_004344821.1">
    <property type="nucleotide sequence ID" value="XM_004344771.1"/>
</dbReference>
<dbReference type="VEuPathDB" id="AmoebaDB:ACA1_282430"/>
<gene>
    <name evidence="3" type="ORF">ACA1_282430</name>
</gene>
<organism evidence="3 4">
    <name type="scientific">Acanthamoeba castellanii (strain ATCC 30010 / Neff)</name>
    <dbReference type="NCBI Taxonomy" id="1257118"/>
    <lineage>
        <taxon>Eukaryota</taxon>
        <taxon>Amoebozoa</taxon>
        <taxon>Discosea</taxon>
        <taxon>Longamoebia</taxon>
        <taxon>Centramoebida</taxon>
        <taxon>Acanthamoebidae</taxon>
        <taxon>Acanthamoeba</taxon>
    </lineage>
</organism>
<evidence type="ECO:0000259" key="2">
    <source>
        <dbReference type="Pfam" id="PF10223"/>
    </source>
</evidence>
<dbReference type="InterPro" id="IPR019356">
    <property type="entry name" value="Menorin_dom"/>
</dbReference>
<dbReference type="Proteomes" id="UP000011083">
    <property type="component" value="Unassembled WGS sequence"/>
</dbReference>
<dbReference type="Pfam" id="PF10223">
    <property type="entry name" value="Menorin_N"/>
    <property type="match status" value="2"/>
</dbReference>